<dbReference type="GO" id="GO:0016740">
    <property type="term" value="F:transferase activity"/>
    <property type="evidence" value="ECO:0007669"/>
    <property type="project" value="UniProtKB-KW"/>
</dbReference>
<sequence>MINNPFTSQTYVSIWTKYFSAENKVKSFDAIKGVRFVKDKRFPFYVNVGKNKTNGMTYHLDGAVTNFKNKTLLIHDVLDYLQPEVNTKDSRIKVKKIPQYKGLYTDLSNINSIEDILQSNFSSKSRSRFRGRIRQIESNFDISQKVYFGEIDKDDYLKKMDTLKEFIVSRFEQRNVHNNVIPIWDFFVELVYPLVLDKKVVFNVINDGDIPIAMSINFLYSDMLAIAIRSFDIAHFKYNIGNLEIYKLIEWCIENNIKILDFSKGKADYKDRWSNQSYGFDCHVIYDSKSITSTITANMLSFFYGTKQYLRDKNINLWYTKVKFKFKKLLGK</sequence>
<gene>
    <name evidence="2" type="ORF">E5167_13150</name>
</gene>
<reference evidence="2 3" key="1">
    <citation type="submission" date="2019-04" db="EMBL/GenBank/DDBJ databases">
        <title>Lacinutrix sp. nov., isolated from marine water.</title>
        <authorList>
            <person name="Kim W."/>
        </authorList>
    </citation>
    <scope>NUCLEOTIDE SEQUENCE [LARGE SCALE GENOMIC DNA]</scope>
    <source>
        <strain evidence="2 3">CAU 1491</strain>
    </source>
</reference>
<dbReference type="InterPro" id="IPR038740">
    <property type="entry name" value="BioF2-like_GNAT_dom"/>
</dbReference>
<protein>
    <submittedName>
        <fullName evidence="2">GNAT family N-acetyltransferase</fullName>
    </submittedName>
</protein>
<dbReference type="RefSeq" id="WP_136844621.1">
    <property type="nucleotide sequence ID" value="NZ_SUPL01000007.1"/>
</dbReference>
<keyword evidence="3" id="KW-1185">Reference proteome</keyword>
<organism evidence="2 3">
    <name type="scientific">Pontimicrobium aquaticum</name>
    <dbReference type="NCBI Taxonomy" id="2565367"/>
    <lineage>
        <taxon>Bacteria</taxon>
        <taxon>Pseudomonadati</taxon>
        <taxon>Bacteroidota</taxon>
        <taxon>Flavobacteriia</taxon>
        <taxon>Flavobacteriales</taxon>
        <taxon>Flavobacteriaceae</taxon>
        <taxon>Pontimicrobium</taxon>
    </lineage>
</organism>
<name>A0A4U0ESX5_9FLAO</name>
<evidence type="ECO:0000259" key="1">
    <source>
        <dbReference type="Pfam" id="PF13480"/>
    </source>
</evidence>
<dbReference type="SUPFAM" id="SSF55729">
    <property type="entry name" value="Acyl-CoA N-acyltransferases (Nat)"/>
    <property type="match status" value="1"/>
</dbReference>
<dbReference type="AlphaFoldDB" id="A0A4U0ESX5"/>
<dbReference type="OrthoDB" id="1422531at2"/>
<dbReference type="Proteomes" id="UP000307657">
    <property type="component" value="Unassembled WGS sequence"/>
</dbReference>
<dbReference type="EMBL" id="SUPL01000007">
    <property type="protein sequence ID" value="TJY33442.1"/>
    <property type="molecule type" value="Genomic_DNA"/>
</dbReference>
<keyword evidence="2" id="KW-0808">Transferase</keyword>
<feature type="domain" description="BioF2-like acetyltransferase" evidence="1">
    <location>
        <begin position="124"/>
        <end position="270"/>
    </location>
</feature>
<evidence type="ECO:0000313" key="3">
    <source>
        <dbReference type="Proteomes" id="UP000307657"/>
    </source>
</evidence>
<dbReference type="Pfam" id="PF13480">
    <property type="entry name" value="Acetyltransf_6"/>
    <property type="match status" value="1"/>
</dbReference>
<proteinExistence type="predicted"/>
<accession>A0A4U0ESX5</accession>
<dbReference type="InterPro" id="IPR016181">
    <property type="entry name" value="Acyl_CoA_acyltransferase"/>
</dbReference>
<dbReference type="Gene3D" id="3.40.630.30">
    <property type="match status" value="1"/>
</dbReference>
<comment type="caution">
    <text evidence="2">The sequence shown here is derived from an EMBL/GenBank/DDBJ whole genome shotgun (WGS) entry which is preliminary data.</text>
</comment>
<evidence type="ECO:0000313" key="2">
    <source>
        <dbReference type="EMBL" id="TJY33442.1"/>
    </source>
</evidence>